<dbReference type="InterPro" id="IPR020471">
    <property type="entry name" value="AKR"/>
</dbReference>
<name>A0A1W0BI92_9NOCA</name>
<protein>
    <recommendedName>
        <fullName evidence="1">NADP-dependent oxidoreductase domain-containing protein</fullName>
    </recommendedName>
</protein>
<dbReference type="PANTHER" id="PTHR42686">
    <property type="entry name" value="GH17980P-RELATED"/>
    <property type="match status" value="1"/>
</dbReference>
<keyword evidence="3" id="KW-1185">Reference proteome</keyword>
<dbReference type="OrthoDB" id="9768851at2"/>
<dbReference type="Proteomes" id="UP000188836">
    <property type="component" value="Unassembled WGS sequence"/>
</dbReference>
<dbReference type="InterPro" id="IPR023210">
    <property type="entry name" value="NADP_OxRdtase_dom"/>
</dbReference>
<dbReference type="RefSeq" id="WP_077115420.1">
    <property type="nucleotide sequence ID" value="NZ_MUKP01000006.1"/>
</dbReference>
<dbReference type="InterPro" id="IPR036812">
    <property type="entry name" value="NAD(P)_OxRdtase_dom_sf"/>
</dbReference>
<accession>A0A1W0BI92</accession>
<proteinExistence type="predicted"/>
<dbReference type="Gene3D" id="3.20.20.100">
    <property type="entry name" value="NADP-dependent oxidoreductase domain"/>
    <property type="match status" value="1"/>
</dbReference>
<dbReference type="STRING" id="1538463.B0T36_20060"/>
<gene>
    <name evidence="2" type="ORF">B0T46_05915</name>
</gene>
<evidence type="ECO:0000313" key="2">
    <source>
        <dbReference type="EMBL" id="ONM49909.1"/>
    </source>
</evidence>
<feature type="domain" description="NADP-dependent oxidoreductase" evidence="1">
    <location>
        <begin position="4"/>
        <end position="125"/>
    </location>
</feature>
<dbReference type="GO" id="GO:0016491">
    <property type="term" value="F:oxidoreductase activity"/>
    <property type="evidence" value="ECO:0007669"/>
    <property type="project" value="InterPro"/>
</dbReference>
<organism evidence="2 3">
    <name type="scientific">Nocardia donostiensis</name>
    <dbReference type="NCBI Taxonomy" id="1538463"/>
    <lineage>
        <taxon>Bacteria</taxon>
        <taxon>Bacillati</taxon>
        <taxon>Actinomycetota</taxon>
        <taxon>Actinomycetes</taxon>
        <taxon>Mycobacteriales</taxon>
        <taxon>Nocardiaceae</taxon>
        <taxon>Nocardia</taxon>
    </lineage>
</organism>
<dbReference type="PANTHER" id="PTHR42686:SF1">
    <property type="entry name" value="GH17980P-RELATED"/>
    <property type="match status" value="1"/>
</dbReference>
<sequence length="186" mass="20145">MRSVDVRRSVGQSTQRMLTDKFDILFIHDCGRYTHGDRQPEIFAQALRSAYPALEMLHDQGVVTAIGFGVNEADACSAALKNTDADCLLLVGRYTLLEQEPLDDLLLACAERGVGLVLGSVYNSGIPAIGPIDCAKFNYTRAPEAVKSRTGAIEQTCSQHGCRWQRPRCSSPTPPAVASVCLGHPP</sequence>
<dbReference type="AlphaFoldDB" id="A0A1W0BI92"/>
<dbReference type="SUPFAM" id="SSF51430">
    <property type="entry name" value="NAD(P)-linked oxidoreductase"/>
    <property type="match status" value="1"/>
</dbReference>
<comment type="caution">
    <text evidence="2">The sequence shown here is derived from an EMBL/GenBank/DDBJ whole genome shotgun (WGS) entry which is preliminary data.</text>
</comment>
<evidence type="ECO:0000259" key="1">
    <source>
        <dbReference type="Pfam" id="PF00248"/>
    </source>
</evidence>
<dbReference type="GO" id="GO:0005829">
    <property type="term" value="C:cytosol"/>
    <property type="evidence" value="ECO:0007669"/>
    <property type="project" value="TreeGrafter"/>
</dbReference>
<reference evidence="2 3" key="1">
    <citation type="journal article" date="2016" name="Antonie Van Leeuwenhoek">
        <title>Nocardia donostiensis sp. nov., isolated from human respiratory specimens.</title>
        <authorList>
            <person name="Ercibengoa M."/>
            <person name="Bell M."/>
            <person name="Marimon J.M."/>
            <person name="Humrighouse B."/>
            <person name="Klenk H.P."/>
            <person name="Potter G."/>
            <person name="Perez-Trallero E."/>
        </authorList>
    </citation>
    <scope>NUCLEOTIDE SEQUENCE [LARGE SCALE GENOMIC DNA]</scope>
    <source>
        <strain evidence="2 3">X1655</strain>
    </source>
</reference>
<evidence type="ECO:0000313" key="3">
    <source>
        <dbReference type="Proteomes" id="UP000188836"/>
    </source>
</evidence>
<dbReference type="EMBL" id="MUMY01000003">
    <property type="protein sequence ID" value="ONM49909.1"/>
    <property type="molecule type" value="Genomic_DNA"/>
</dbReference>
<dbReference type="Pfam" id="PF00248">
    <property type="entry name" value="Aldo_ket_red"/>
    <property type="match status" value="1"/>
</dbReference>